<evidence type="ECO:0000313" key="6">
    <source>
        <dbReference type="Proteomes" id="UP001156694"/>
    </source>
</evidence>
<keyword evidence="2" id="KW-0238">DNA-binding</keyword>
<dbReference type="PRINTS" id="PR00035">
    <property type="entry name" value="HTHGNTR"/>
</dbReference>
<comment type="caution">
    <text evidence="5">The sequence shown here is derived from an EMBL/GenBank/DDBJ whole genome shotgun (WGS) entry which is preliminary data.</text>
</comment>
<dbReference type="Proteomes" id="UP001156694">
    <property type="component" value="Unassembled WGS sequence"/>
</dbReference>
<protein>
    <submittedName>
        <fullName evidence="5">GntR family transcriptional regulator</fullName>
    </submittedName>
</protein>
<dbReference type="SUPFAM" id="SSF46785">
    <property type="entry name" value="Winged helix' DNA-binding domain"/>
    <property type="match status" value="1"/>
</dbReference>
<dbReference type="InterPro" id="IPR050679">
    <property type="entry name" value="Bact_HTH_transcr_reg"/>
</dbReference>
<dbReference type="SMART" id="SM00866">
    <property type="entry name" value="UTRA"/>
    <property type="match status" value="1"/>
</dbReference>
<dbReference type="SUPFAM" id="SSF64288">
    <property type="entry name" value="Chorismate lyase-like"/>
    <property type="match status" value="1"/>
</dbReference>
<dbReference type="PROSITE" id="PS50949">
    <property type="entry name" value="HTH_GNTR"/>
    <property type="match status" value="1"/>
</dbReference>
<sequence>MDQLRSNELKVGERLPTEKQIAQTFKVSRSTVQAVMTRLALEGAVRRQAGQGTFASRLDDDMMVRVDLDIHNIQSFESEMAVSGDHVTYKLISFSRGKVPAMVAGKLGIENGTEVNTLERLRLVSGDCIGSEVRYFSPEIILNVSAHDLETQGGHDLIEQGLGLKIKRIDAALRAVKASEDQADQMGISVGAPLLVRSHTLYSEDDKIILHGESYYVEPFSFRYTATVRST</sequence>
<proteinExistence type="predicted"/>
<dbReference type="PANTHER" id="PTHR44846">
    <property type="entry name" value="MANNOSYL-D-GLYCERATE TRANSPORT/METABOLISM SYSTEM REPRESSOR MNGR-RELATED"/>
    <property type="match status" value="1"/>
</dbReference>
<dbReference type="InterPro" id="IPR036388">
    <property type="entry name" value="WH-like_DNA-bd_sf"/>
</dbReference>
<gene>
    <name evidence="5" type="ORF">GCM10007939_13620</name>
</gene>
<dbReference type="InterPro" id="IPR011663">
    <property type="entry name" value="UTRA"/>
</dbReference>
<dbReference type="SMART" id="SM00345">
    <property type="entry name" value="HTH_GNTR"/>
    <property type="match status" value="1"/>
</dbReference>
<keyword evidence="6" id="KW-1185">Reference proteome</keyword>
<evidence type="ECO:0000256" key="2">
    <source>
        <dbReference type="ARBA" id="ARBA00023125"/>
    </source>
</evidence>
<dbReference type="InterPro" id="IPR000524">
    <property type="entry name" value="Tscrpt_reg_HTH_GntR"/>
</dbReference>
<dbReference type="Pfam" id="PF07702">
    <property type="entry name" value="UTRA"/>
    <property type="match status" value="1"/>
</dbReference>
<dbReference type="Pfam" id="PF00392">
    <property type="entry name" value="GntR"/>
    <property type="match status" value="1"/>
</dbReference>
<dbReference type="CDD" id="cd07377">
    <property type="entry name" value="WHTH_GntR"/>
    <property type="match status" value="1"/>
</dbReference>
<dbReference type="PANTHER" id="PTHR44846:SF1">
    <property type="entry name" value="MANNOSYL-D-GLYCERATE TRANSPORT_METABOLISM SYSTEM REPRESSOR MNGR-RELATED"/>
    <property type="match status" value="1"/>
</dbReference>
<evidence type="ECO:0000256" key="1">
    <source>
        <dbReference type="ARBA" id="ARBA00023015"/>
    </source>
</evidence>
<dbReference type="Gene3D" id="1.10.10.10">
    <property type="entry name" value="Winged helix-like DNA-binding domain superfamily/Winged helix DNA-binding domain"/>
    <property type="match status" value="1"/>
</dbReference>
<name>A0ABQ5VUS2_9RHOB</name>
<dbReference type="EMBL" id="BSNN01000002">
    <property type="protein sequence ID" value="GLQ35079.1"/>
    <property type="molecule type" value="Genomic_DNA"/>
</dbReference>
<organism evidence="5 6">
    <name type="scientific">Amylibacter marinus</name>
    <dbReference type="NCBI Taxonomy" id="1475483"/>
    <lineage>
        <taxon>Bacteria</taxon>
        <taxon>Pseudomonadati</taxon>
        <taxon>Pseudomonadota</taxon>
        <taxon>Alphaproteobacteria</taxon>
        <taxon>Rhodobacterales</taxon>
        <taxon>Paracoccaceae</taxon>
        <taxon>Amylibacter</taxon>
    </lineage>
</organism>
<keyword evidence="3" id="KW-0804">Transcription</keyword>
<keyword evidence="1" id="KW-0805">Transcription regulation</keyword>
<evidence type="ECO:0000256" key="3">
    <source>
        <dbReference type="ARBA" id="ARBA00023163"/>
    </source>
</evidence>
<feature type="domain" description="HTH gntR-type" evidence="4">
    <location>
        <begin position="1"/>
        <end position="58"/>
    </location>
</feature>
<dbReference type="Gene3D" id="3.40.1410.10">
    <property type="entry name" value="Chorismate lyase-like"/>
    <property type="match status" value="1"/>
</dbReference>
<reference evidence="6" key="1">
    <citation type="journal article" date="2019" name="Int. J. Syst. Evol. Microbiol.">
        <title>The Global Catalogue of Microorganisms (GCM) 10K type strain sequencing project: providing services to taxonomists for standard genome sequencing and annotation.</title>
        <authorList>
            <consortium name="The Broad Institute Genomics Platform"/>
            <consortium name="The Broad Institute Genome Sequencing Center for Infectious Disease"/>
            <person name="Wu L."/>
            <person name="Ma J."/>
        </authorList>
    </citation>
    <scope>NUCLEOTIDE SEQUENCE [LARGE SCALE GENOMIC DNA]</scope>
    <source>
        <strain evidence="6">NBRC 110140</strain>
    </source>
</reference>
<dbReference type="InterPro" id="IPR036390">
    <property type="entry name" value="WH_DNA-bd_sf"/>
</dbReference>
<accession>A0ABQ5VUS2</accession>
<evidence type="ECO:0000259" key="4">
    <source>
        <dbReference type="PROSITE" id="PS50949"/>
    </source>
</evidence>
<evidence type="ECO:0000313" key="5">
    <source>
        <dbReference type="EMBL" id="GLQ35079.1"/>
    </source>
</evidence>
<dbReference type="InterPro" id="IPR028978">
    <property type="entry name" value="Chorismate_lyase_/UTRA_dom_sf"/>
</dbReference>